<dbReference type="Pfam" id="PF11776">
    <property type="entry name" value="RcnB"/>
    <property type="match status" value="1"/>
</dbReference>
<dbReference type="GeneID" id="78485959"/>
<feature type="signal peptide" evidence="2">
    <location>
        <begin position="1"/>
        <end position="26"/>
    </location>
</feature>
<evidence type="ECO:0000313" key="3">
    <source>
        <dbReference type="EMBL" id="NNG55358.1"/>
    </source>
</evidence>
<dbReference type="AlphaFoldDB" id="A0A7Y7QT98"/>
<dbReference type="Proteomes" id="UP000557656">
    <property type="component" value="Unassembled WGS sequence"/>
</dbReference>
<comment type="caution">
    <text evidence="4">The sequence shown here is derived from an EMBL/GenBank/DDBJ whole genome shotgun (WGS) entry which is preliminary data.</text>
</comment>
<dbReference type="EMBL" id="JABEOV010000027">
    <property type="protein sequence ID" value="NNG55358.1"/>
    <property type="molecule type" value="Genomic_DNA"/>
</dbReference>
<dbReference type="Gene3D" id="3.10.450.160">
    <property type="entry name" value="inner membrane protein cigr"/>
    <property type="match status" value="1"/>
</dbReference>
<evidence type="ECO:0000313" key="4">
    <source>
        <dbReference type="EMBL" id="NVP30290.1"/>
    </source>
</evidence>
<reference evidence="5 6" key="1">
    <citation type="submission" date="2020-05" db="EMBL/GenBank/DDBJ databases">
        <title>Draft Genome Sequences of Sphingomonas sp. Isolated from the International Space Station.</title>
        <authorList>
            <person name="Bijlani S."/>
            <person name="Singh N.K."/>
            <person name="Mason C.E."/>
            <person name="Wang C.C."/>
            <person name="Venkateswaran K."/>
        </authorList>
    </citation>
    <scope>NUCLEOTIDE SEQUENCE [LARGE SCALE GENOMIC DNA]</scope>
    <source>
        <strain evidence="3 6">IIF7SW-B5</strain>
        <strain evidence="4">ISS-IIF7SWP</strain>
    </source>
</reference>
<evidence type="ECO:0000313" key="6">
    <source>
        <dbReference type="Proteomes" id="UP000557656"/>
    </source>
</evidence>
<evidence type="ECO:0000256" key="2">
    <source>
        <dbReference type="SAM" id="SignalP"/>
    </source>
</evidence>
<feature type="compositionally biased region" description="Basic and acidic residues" evidence="1">
    <location>
        <begin position="98"/>
        <end position="108"/>
    </location>
</feature>
<gene>
    <name evidence="3" type="ORF">HKX05_18600</name>
    <name evidence="4" type="ORF">HLV41_04475</name>
</gene>
<dbReference type="Proteomes" id="UP000531581">
    <property type="component" value="Unassembled WGS sequence"/>
</dbReference>
<feature type="chain" id="PRO_5031157627" evidence="2">
    <location>
        <begin position="27"/>
        <end position="323"/>
    </location>
</feature>
<dbReference type="RefSeq" id="WP_082794979.1">
    <property type="nucleotide sequence ID" value="NZ_JABEOV010000027.1"/>
</dbReference>
<protein>
    <submittedName>
        <fullName evidence="4">RcnB family protein</fullName>
    </submittedName>
</protein>
<feature type="compositionally biased region" description="Gly residues" evidence="1">
    <location>
        <begin position="35"/>
        <end position="52"/>
    </location>
</feature>
<evidence type="ECO:0000313" key="5">
    <source>
        <dbReference type="Proteomes" id="UP000531581"/>
    </source>
</evidence>
<feature type="compositionally biased region" description="Basic and acidic residues" evidence="1">
    <location>
        <begin position="75"/>
        <end position="84"/>
    </location>
</feature>
<feature type="compositionally biased region" description="Basic and acidic residues" evidence="1">
    <location>
        <begin position="153"/>
        <end position="188"/>
    </location>
</feature>
<feature type="compositionally biased region" description="Pro residues" evidence="1">
    <location>
        <begin position="85"/>
        <end position="97"/>
    </location>
</feature>
<feature type="compositionally biased region" description="Basic and acidic residues" evidence="1">
    <location>
        <begin position="116"/>
        <end position="132"/>
    </location>
</feature>
<keyword evidence="2" id="KW-0732">Signal</keyword>
<accession>A0A7Y7QT98</accession>
<name>A0A7Y7QT98_9SPHN</name>
<sequence>MNRRWMAALLAATTMVAGVSPAIVRAQDLRMNEGPRGGPGGGPQRGGPGGPAGRVERSEGRPIFNDRAAFPENRPAFRPDHPEAPRPPAPQRAPEPGPRNDRWRDRPEPSPAPLPGEERAWGNRGGGWRDRPQPGPQPAPMPRPDPVGPSGVRVDRPGHGPGDWRNDRRAQWQEQQRRDDRWRDDERRQREDRDRWRRNYGDWRDHNDQSYGFAERRAWADQWNRGWRRDRRYDWLGWRSLNRGAYHLPRYYAPYGGYGYQRFSSGVILEPMFFDQNYWLGDPYAYRLPPAYGSYRWVRYYNDAILVDLRSGLVVDVVYDIFW</sequence>
<keyword evidence="6" id="KW-1185">Reference proteome</keyword>
<evidence type="ECO:0000256" key="1">
    <source>
        <dbReference type="SAM" id="MobiDB-lite"/>
    </source>
</evidence>
<proteinExistence type="predicted"/>
<dbReference type="InterPro" id="IPR024572">
    <property type="entry name" value="RcnB"/>
</dbReference>
<organism evidence="4 5">
    <name type="scientific">Sphingomonas sanguinis</name>
    <dbReference type="NCBI Taxonomy" id="33051"/>
    <lineage>
        <taxon>Bacteria</taxon>
        <taxon>Pseudomonadati</taxon>
        <taxon>Pseudomonadota</taxon>
        <taxon>Alphaproteobacteria</taxon>
        <taxon>Sphingomonadales</taxon>
        <taxon>Sphingomonadaceae</taxon>
        <taxon>Sphingomonas</taxon>
    </lineage>
</organism>
<dbReference type="EMBL" id="JABYQV010000003">
    <property type="protein sequence ID" value="NVP30290.1"/>
    <property type="molecule type" value="Genomic_DNA"/>
</dbReference>
<feature type="compositionally biased region" description="Pro residues" evidence="1">
    <location>
        <begin position="133"/>
        <end position="147"/>
    </location>
</feature>
<feature type="region of interest" description="Disordered" evidence="1">
    <location>
        <begin position="30"/>
        <end position="188"/>
    </location>
</feature>